<reference evidence="1" key="1">
    <citation type="submission" date="2020-04" db="EMBL/GenBank/DDBJ databases">
        <authorList>
            <person name="Chiriac C."/>
            <person name="Salcher M."/>
            <person name="Ghai R."/>
            <person name="Kavagutti S V."/>
        </authorList>
    </citation>
    <scope>NUCLEOTIDE SEQUENCE</scope>
</reference>
<protein>
    <submittedName>
        <fullName evidence="1">Uncharacterized protein</fullName>
    </submittedName>
</protein>
<name>A0A6J5N708_9CAUD</name>
<accession>A0A6J5N708</accession>
<evidence type="ECO:0000313" key="1">
    <source>
        <dbReference type="EMBL" id="CAB4154527.1"/>
    </source>
</evidence>
<sequence length="128" mass="14317">MLIAYRPELENPPREGGFGVVTGAGLIQLAPGLNQEVPEQQWLQARQNATVKRLMAIGAIEEVQERITVEEIPQDVQSLSNLPLIEAIRTIEIIQTVEQLTDWKKIEGRVRVRNAIAKRIESIKAGRA</sequence>
<organism evidence="1">
    <name type="scientific">uncultured Caudovirales phage</name>
    <dbReference type="NCBI Taxonomy" id="2100421"/>
    <lineage>
        <taxon>Viruses</taxon>
        <taxon>Duplodnaviria</taxon>
        <taxon>Heunggongvirae</taxon>
        <taxon>Uroviricota</taxon>
        <taxon>Caudoviricetes</taxon>
        <taxon>Peduoviridae</taxon>
        <taxon>Maltschvirus</taxon>
        <taxon>Maltschvirus maltsch</taxon>
    </lineage>
</organism>
<dbReference type="EMBL" id="LR796624">
    <property type="protein sequence ID" value="CAB4154527.1"/>
    <property type="molecule type" value="Genomic_DNA"/>
</dbReference>
<proteinExistence type="predicted"/>
<gene>
    <name evidence="1" type="ORF">UFOVP649_10</name>
</gene>